<gene>
    <name evidence="5" type="ORF">SAMN04488023_1069</name>
</gene>
<dbReference type="GO" id="GO:0009245">
    <property type="term" value="P:lipid A biosynthetic process"/>
    <property type="evidence" value="ECO:0007669"/>
    <property type="project" value="TreeGrafter"/>
</dbReference>
<evidence type="ECO:0000313" key="5">
    <source>
        <dbReference type="EMBL" id="SER23904.1"/>
    </source>
</evidence>
<evidence type="ECO:0000259" key="4">
    <source>
        <dbReference type="Pfam" id="PF00149"/>
    </source>
</evidence>
<reference evidence="6" key="1">
    <citation type="submission" date="2016-10" db="EMBL/GenBank/DDBJ databases">
        <authorList>
            <person name="Varghese N."/>
            <person name="Submissions S."/>
        </authorList>
    </citation>
    <scope>NUCLEOTIDE SEQUENCE [LARGE SCALE GENOMIC DNA]</scope>
    <source>
        <strain evidence="6">DSM 18610</strain>
    </source>
</reference>
<name>A0A1H9MJM0_9SPHI</name>
<feature type="transmembrane region" description="Helical" evidence="3">
    <location>
        <begin position="147"/>
        <end position="168"/>
    </location>
</feature>
<accession>A0A1H9MJM0</accession>
<keyword evidence="1" id="KW-0479">Metal-binding</keyword>
<feature type="transmembrane region" description="Helical" evidence="3">
    <location>
        <begin position="6"/>
        <end position="28"/>
    </location>
</feature>
<organism evidence="5 6">
    <name type="scientific">Pedobacter rhizosphaerae</name>
    <dbReference type="NCBI Taxonomy" id="390241"/>
    <lineage>
        <taxon>Bacteria</taxon>
        <taxon>Pseudomonadati</taxon>
        <taxon>Bacteroidota</taxon>
        <taxon>Sphingobacteriia</taxon>
        <taxon>Sphingobacteriales</taxon>
        <taxon>Sphingobacteriaceae</taxon>
        <taxon>Pedobacter</taxon>
    </lineage>
</organism>
<dbReference type="Proteomes" id="UP000199572">
    <property type="component" value="Unassembled WGS sequence"/>
</dbReference>
<feature type="transmembrane region" description="Helical" evidence="3">
    <location>
        <begin position="59"/>
        <end position="83"/>
    </location>
</feature>
<dbReference type="EMBL" id="FOGG01000006">
    <property type="protein sequence ID" value="SER23904.1"/>
    <property type="molecule type" value="Genomic_DNA"/>
</dbReference>
<dbReference type="GO" id="GO:0016020">
    <property type="term" value="C:membrane"/>
    <property type="evidence" value="ECO:0007669"/>
    <property type="project" value="GOC"/>
</dbReference>
<dbReference type="Pfam" id="PF00149">
    <property type="entry name" value="Metallophos"/>
    <property type="match status" value="1"/>
</dbReference>
<feature type="transmembrane region" description="Helical" evidence="3">
    <location>
        <begin position="103"/>
        <end position="127"/>
    </location>
</feature>
<dbReference type="AlphaFoldDB" id="A0A1H9MJM0"/>
<dbReference type="STRING" id="390241.SAMN04488023_1069"/>
<dbReference type="GO" id="GO:0008758">
    <property type="term" value="F:UDP-2,3-diacylglucosamine hydrolase activity"/>
    <property type="evidence" value="ECO:0007669"/>
    <property type="project" value="TreeGrafter"/>
</dbReference>
<dbReference type="SUPFAM" id="SSF56300">
    <property type="entry name" value="Metallo-dependent phosphatases"/>
    <property type="match status" value="1"/>
</dbReference>
<keyword evidence="2" id="KW-0378">Hydrolase</keyword>
<keyword evidence="6" id="KW-1185">Reference proteome</keyword>
<dbReference type="InterPro" id="IPR004843">
    <property type="entry name" value="Calcineurin-like_PHP"/>
</dbReference>
<dbReference type="PANTHER" id="PTHR31302">
    <property type="entry name" value="TRANSMEMBRANE PROTEIN WITH METALLOPHOSPHOESTERASE DOMAIN-RELATED"/>
    <property type="match status" value="1"/>
</dbReference>
<evidence type="ECO:0000256" key="3">
    <source>
        <dbReference type="SAM" id="Phobius"/>
    </source>
</evidence>
<proteinExistence type="predicted"/>
<evidence type="ECO:0000313" key="6">
    <source>
        <dbReference type="Proteomes" id="UP000199572"/>
    </source>
</evidence>
<evidence type="ECO:0000256" key="2">
    <source>
        <dbReference type="ARBA" id="ARBA00022801"/>
    </source>
</evidence>
<keyword evidence="3" id="KW-0472">Membrane</keyword>
<keyword evidence="3" id="KW-1133">Transmembrane helix</keyword>
<evidence type="ECO:0000256" key="1">
    <source>
        <dbReference type="ARBA" id="ARBA00022723"/>
    </source>
</evidence>
<feature type="domain" description="Calcineurin-like phosphoesterase" evidence="4">
    <location>
        <begin position="194"/>
        <end position="373"/>
    </location>
</feature>
<dbReference type="PANTHER" id="PTHR31302:SF31">
    <property type="entry name" value="PHOSPHODIESTERASE YAEI"/>
    <property type="match status" value="1"/>
</dbReference>
<dbReference type="InterPro" id="IPR051158">
    <property type="entry name" value="Metallophosphoesterase_sf"/>
</dbReference>
<dbReference type="Gene3D" id="3.60.21.10">
    <property type="match status" value="1"/>
</dbReference>
<keyword evidence="3" id="KW-0812">Transmembrane</keyword>
<protein>
    <recommendedName>
        <fullName evidence="4">Calcineurin-like phosphoesterase domain-containing protein</fullName>
    </recommendedName>
</protein>
<dbReference type="GO" id="GO:0046872">
    <property type="term" value="F:metal ion binding"/>
    <property type="evidence" value="ECO:0007669"/>
    <property type="project" value="UniProtKB-KW"/>
</dbReference>
<dbReference type="InterPro" id="IPR029052">
    <property type="entry name" value="Metallo-depent_PP-like"/>
</dbReference>
<feature type="transmembrane region" description="Helical" evidence="3">
    <location>
        <begin position="35"/>
        <end position="53"/>
    </location>
</feature>
<sequence length="436" mass="49724">MHRQNILPGVTLSVYQGLNFTFIILLNLNMKRRFSLIPLIILALFFFAVNAYVLGGFQLIIQSTLLSPLFWTFIIVLIVALFISISRFQQRGMNTFFQVVSHLFLGVLIAEGIFSVFLLLGDLYRFAGSLLTNFQPAGFHWIARSPYWIDFSFLMLIATILLFIYGITKGKYAYRVIKHTLYFDDLPESFDGFTLTQISDVHAGSFTNPKEVQKGIDLINAQKSDLFVFTGDLVNNAATEIAPYIGHFAQIKAPYGQFSVLGNHDYGDYIKWPSEEAKIKNLQQLKQFHAEIGFRLLLDEHVELHKGTEKIILAGIENWGIGFGERGDLEKALTNTKRDDFKILLSHDPSHWDAQVKNNPSKIQLSLAGHTHGMQFGIEAFGIKWSPVKYRYTHWAGIKEENNRFLNVNRGFGFLGFSGRIGIWPEITVIELKRKK</sequence>